<name>A0A0H2XJE6_ECOK1</name>
<geneLocation type="plasmid" evidence="1 2">
    <name>pAPEC-O1-ColBM</name>
</geneLocation>
<dbReference type="AlphaFoldDB" id="A0A0H2XJE6"/>
<accession>A0A0H2XJE6</accession>
<reference evidence="1 2" key="1">
    <citation type="journal article" date="2006" name="J. Bacteriol.">
        <title>Complete DNA sequence of a ColBM plasmid from avian pathogenic Escherichia coli suggests that it evolved from closely related ColV virulence plasmids.</title>
        <authorList>
            <person name="Johnson T.J."/>
            <person name="Johnson S.J."/>
            <person name="Nolan L.K."/>
        </authorList>
    </citation>
    <scope>NUCLEOTIDE SEQUENCE [LARGE SCALE GENOMIC DNA]</scope>
    <source>
        <strain evidence="1">APEC O1</strain>
        <plasmid evidence="2">pAPEC-O1-ColBM</plasmid>
    </source>
</reference>
<protein>
    <submittedName>
        <fullName evidence="1">Uncharacterized protein</fullName>
    </submittedName>
</protein>
<proteinExistence type="predicted"/>
<organism evidence="1 2">
    <name type="scientific">Escherichia coli O1:K1 / APEC</name>
    <dbReference type="NCBI Taxonomy" id="405955"/>
    <lineage>
        <taxon>Bacteria</taxon>
        <taxon>Pseudomonadati</taxon>
        <taxon>Pseudomonadota</taxon>
        <taxon>Gammaproteobacteria</taxon>
        <taxon>Enterobacterales</taxon>
        <taxon>Enterobacteriaceae</taxon>
        <taxon>Escherichia</taxon>
    </lineage>
</organism>
<dbReference type="EMBL" id="DQ381420">
    <property type="protein sequence ID" value="ABD51718.1"/>
    <property type="molecule type" value="Genomic_DNA"/>
</dbReference>
<dbReference type="Proteomes" id="UP000008216">
    <property type="component" value="Plasmid pAPEC-O1-ColBM"/>
</dbReference>
<evidence type="ECO:0000313" key="1">
    <source>
        <dbReference type="EMBL" id="ABD51718.1"/>
    </source>
</evidence>
<gene>
    <name evidence="1" type="ORF">APECO1_O1CoBM147</name>
</gene>
<sequence>MCCIVAIFPALTMTVARRRTPSARVYGNNQKRCTSSGSGCCFTSFRHKSHYFPRQYISVWVT</sequence>
<dbReference type="KEGG" id="ecv:APECO1_O1CoBM147"/>
<evidence type="ECO:0000313" key="2">
    <source>
        <dbReference type="Proteomes" id="UP000008216"/>
    </source>
</evidence>
<keyword evidence="1" id="KW-0614">Plasmid</keyword>
<dbReference type="HOGENOM" id="CLU_2896917_0_0_6"/>
<keyword evidence="2" id="KW-1185">Reference proteome</keyword>